<dbReference type="Pfam" id="PF00425">
    <property type="entry name" value="Chorismate_bind"/>
    <property type="match status" value="1"/>
</dbReference>
<feature type="domain" description="Chorismate-utilising enzyme C-terminal" evidence="1">
    <location>
        <begin position="22"/>
        <end position="97"/>
    </location>
</feature>
<dbReference type="STRING" id="4232.A0A251SUS0"/>
<dbReference type="InterPro" id="IPR012340">
    <property type="entry name" value="NA-bd_OB-fold"/>
</dbReference>
<dbReference type="InterPro" id="IPR015890">
    <property type="entry name" value="Chorismate_C"/>
</dbReference>
<evidence type="ECO:0000259" key="2">
    <source>
        <dbReference type="Pfam" id="PF02721"/>
    </source>
</evidence>
<dbReference type="Gene3D" id="3.60.120.10">
    <property type="entry name" value="Anthranilate synthase"/>
    <property type="match status" value="1"/>
</dbReference>
<dbReference type="PANTHER" id="PTHR11236">
    <property type="entry name" value="AMINOBENZOATE/ANTHRANILATE SYNTHASE"/>
    <property type="match status" value="1"/>
</dbReference>
<evidence type="ECO:0000259" key="1">
    <source>
        <dbReference type="Pfam" id="PF00425"/>
    </source>
</evidence>
<dbReference type="InParanoid" id="A0A251SUS0"/>
<sequence>MCPTLVGSDGYPFQEKFIFGLNLEKMLLSDEKQCAEHIMLVDLGRNDVGKVTKPGSVNVEKHMTVERYSHVMHISSTLLDNLTCWDTLSVALPVGIVSAMANTDVTFLNQLNVDSKNVTIKVKIVKLWRRPMKDNKKETWSIEMILMDEQGTKVTASCLQKFFPRFGKHLIQDDCLFIHRPSLAENKFTLKFAEKEQKVTFFYNTLITKCNSWSGSEHGFVFADFKSILDKSGSNDNSIPLGSILDLIGYVVICYPMEPTTTKLGLGKRMTLKLRDLNNEDLTVTLWDEFAEEMNAYMSWKDKDMHVVLLIQFRGNELFQMHLMQLGCSSILILLISKHLKKVILKIEVPQLITS</sequence>
<dbReference type="InterPro" id="IPR005801">
    <property type="entry name" value="ADC_synthase"/>
</dbReference>
<dbReference type="SUPFAM" id="SSF56322">
    <property type="entry name" value="ADC synthase"/>
    <property type="match status" value="1"/>
</dbReference>
<proteinExistence type="predicted"/>
<feature type="domain" description="Replication protein A 70 kDa DNA-binding subunit B/D first OB fold" evidence="2">
    <location>
        <begin position="106"/>
        <end position="210"/>
    </location>
</feature>
<dbReference type="CDD" id="cd04481">
    <property type="entry name" value="RPA1_DBD_B_like"/>
    <property type="match status" value="1"/>
</dbReference>
<name>A0A251SUS0_HELAN</name>
<dbReference type="PANTHER" id="PTHR11236:SF39">
    <property type="entry name" value="ANTHRANILATE SYNTHASE"/>
    <property type="match status" value="1"/>
</dbReference>
<organism evidence="3 4">
    <name type="scientific">Helianthus annuus</name>
    <name type="common">Common sunflower</name>
    <dbReference type="NCBI Taxonomy" id="4232"/>
    <lineage>
        <taxon>Eukaryota</taxon>
        <taxon>Viridiplantae</taxon>
        <taxon>Streptophyta</taxon>
        <taxon>Embryophyta</taxon>
        <taxon>Tracheophyta</taxon>
        <taxon>Spermatophyta</taxon>
        <taxon>Magnoliopsida</taxon>
        <taxon>eudicotyledons</taxon>
        <taxon>Gunneridae</taxon>
        <taxon>Pentapetalae</taxon>
        <taxon>asterids</taxon>
        <taxon>campanulids</taxon>
        <taxon>Asterales</taxon>
        <taxon>Asteraceae</taxon>
        <taxon>Asteroideae</taxon>
        <taxon>Heliantheae alliance</taxon>
        <taxon>Heliantheae</taxon>
        <taxon>Helianthus</taxon>
    </lineage>
</organism>
<dbReference type="Proteomes" id="UP000215914">
    <property type="component" value="Chromosome 13"/>
</dbReference>
<accession>A0A251SUS0</accession>
<dbReference type="InterPro" id="IPR019999">
    <property type="entry name" value="Anth_synth_I-like"/>
</dbReference>
<dbReference type="AlphaFoldDB" id="A0A251SUS0"/>
<reference evidence="4" key="1">
    <citation type="journal article" date="2017" name="Nature">
        <title>The sunflower genome provides insights into oil metabolism, flowering and Asterid evolution.</title>
        <authorList>
            <person name="Badouin H."/>
            <person name="Gouzy J."/>
            <person name="Grassa C.J."/>
            <person name="Murat F."/>
            <person name="Staton S.E."/>
            <person name="Cottret L."/>
            <person name="Lelandais-Briere C."/>
            <person name="Owens G.L."/>
            <person name="Carrere S."/>
            <person name="Mayjonade B."/>
            <person name="Legrand L."/>
            <person name="Gill N."/>
            <person name="Kane N.C."/>
            <person name="Bowers J.E."/>
            <person name="Hubner S."/>
            <person name="Bellec A."/>
            <person name="Berard A."/>
            <person name="Berges H."/>
            <person name="Blanchet N."/>
            <person name="Boniface M.C."/>
            <person name="Brunel D."/>
            <person name="Catrice O."/>
            <person name="Chaidir N."/>
            <person name="Claudel C."/>
            <person name="Donnadieu C."/>
            <person name="Faraut T."/>
            <person name="Fievet G."/>
            <person name="Helmstetter N."/>
            <person name="King M."/>
            <person name="Knapp S.J."/>
            <person name="Lai Z."/>
            <person name="Le Paslier M.C."/>
            <person name="Lippi Y."/>
            <person name="Lorenzon L."/>
            <person name="Mandel J.R."/>
            <person name="Marage G."/>
            <person name="Marchand G."/>
            <person name="Marquand E."/>
            <person name="Bret-Mestries E."/>
            <person name="Morien E."/>
            <person name="Nambeesan S."/>
            <person name="Nguyen T."/>
            <person name="Pegot-Espagnet P."/>
            <person name="Pouilly N."/>
            <person name="Raftis F."/>
            <person name="Sallet E."/>
            <person name="Schiex T."/>
            <person name="Thomas J."/>
            <person name="Vandecasteele C."/>
            <person name="Vares D."/>
            <person name="Vear F."/>
            <person name="Vautrin S."/>
            <person name="Crespi M."/>
            <person name="Mangin B."/>
            <person name="Burke J.M."/>
            <person name="Salse J."/>
            <person name="Munos S."/>
            <person name="Vincourt P."/>
            <person name="Rieseberg L.H."/>
            <person name="Langlade N.B."/>
        </authorList>
    </citation>
    <scope>NUCLEOTIDE SEQUENCE [LARGE SCALE GENOMIC DNA]</scope>
    <source>
        <strain evidence="4">cv. SF193</strain>
    </source>
</reference>
<dbReference type="Gene3D" id="2.40.50.140">
    <property type="entry name" value="Nucleic acid-binding proteins"/>
    <property type="match status" value="2"/>
</dbReference>
<dbReference type="Pfam" id="PF02721">
    <property type="entry name" value="DUF223"/>
    <property type="match status" value="1"/>
</dbReference>
<dbReference type="SUPFAM" id="SSF50249">
    <property type="entry name" value="Nucleic acid-binding proteins"/>
    <property type="match status" value="2"/>
</dbReference>
<gene>
    <name evidence="3" type="ORF">HannXRQ_Chr13g0408341</name>
</gene>
<evidence type="ECO:0000313" key="3">
    <source>
        <dbReference type="EMBL" id="OTG02016.1"/>
    </source>
</evidence>
<evidence type="ECO:0000313" key="4">
    <source>
        <dbReference type="Proteomes" id="UP000215914"/>
    </source>
</evidence>
<dbReference type="InterPro" id="IPR003871">
    <property type="entry name" value="RFA1B/D_OB_1st"/>
</dbReference>
<protein>
    <submittedName>
        <fullName evidence="3">Putative ADC synthase, Nucleic acid-binding, OB-fold, Anthranilate synthase component I-like protein</fullName>
    </submittedName>
</protein>
<dbReference type="EMBL" id="CM007902">
    <property type="protein sequence ID" value="OTG02016.1"/>
    <property type="molecule type" value="Genomic_DNA"/>
</dbReference>
<dbReference type="PRINTS" id="PR00095">
    <property type="entry name" value="ANTSNTHASEI"/>
</dbReference>
<keyword evidence="4" id="KW-1185">Reference proteome</keyword>